<organism evidence="2 3">
    <name type="scientific">Hibiscus syriacus</name>
    <name type="common">Rose of Sharon</name>
    <dbReference type="NCBI Taxonomy" id="106335"/>
    <lineage>
        <taxon>Eukaryota</taxon>
        <taxon>Viridiplantae</taxon>
        <taxon>Streptophyta</taxon>
        <taxon>Embryophyta</taxon>
        <taxon>Tracheophyta</taxon>
        <taxon>Spermatophyta</taxon>
        <taxon>Magnoliopsida</taxon>
        <taxon>eudicotyledons</taxon>
        <taxon>Gunneridae</taxon>
        <taxon>Pentapetalae</taxon>
        <taxon>rosids</taxon>
        <taxon>malvids</taxon>
        <taxon>Malvales</taxon>
        <taxon>Malvaceae</taxon>
        <taxon>Malvoideae</taxon>
        <taxon>Hibiscus</taxon>
    </lineage>
</organism>
<dbReference type="Gene3D" id="3.60.10.10">
    <property type="entry name" value="Endonuclease/exonuclease/phosphatase"/>
    <property type="match status" value="1"/>
</dbReference>
<dbReference type="InterPro" id="IPR036691">
    <property type="entry name" value="Endo/exonu/phosph_ase_sf"/>
</dbReference>
<dbReference type="AlphaFoldDB" id="A0A6A2X985"/>
<dbReference type="EMBL" id="VEPZ02001457">
    <property type="protein sequence ID" value="KAE8672001.1"/>
    <property type="molecule type" value="Genomic_DNA"/>
</dbReference>
<gene>
    <name evidence="2" type="ORF">F3Y22_tig00111877pilonHSYRG00336</name>
</gene>
<comment type="caution">
    <text evidence="2">The sequence shown here is derived from an EMBL/GenBank/DDBJ whole genome shotgun (WGS) entry which is preliminary data.</text>
</comment>
<feature type="domain" description="Reverse transcriptase zinc-binding" evidence="1">
    <location>
        <begin position="522"/>
        <end position="608"/>
    </location>
</feature>
<dbReference type="SUPFAM" id="SSF56219">
    <property type="entry name" value="DNase I-like"/>
    <property type="match status" value="1"/>
</dbReference>
<dbReference type="PANTHER" id="PTHR33116">
    <property type="entry name" value="REVERSE TRANSCRIPTASE ZINC-BINDING DOMAIN-CONTAINING PROTEIN-RELATED-RELATED"/>
    <property type="match status" value="1"/>
</dbReference>
<evidence type="ECO:0000313" key="3">
    <source>
        <dbReference type="Proteomes" id="UP000436088"/>
    </source>
</evidence>
<protein>
    <recommendedName>
        <fullName evidence="1">Reverse transcriptase zinc-binding domain-containing protein</fullName>
    </recommendedName>
</protein>
<dbReference type="Proteomes" id="UP000436088">
    <property type="component" value="Unassembled WGS sequence"/>
</dbReference>
<sequence>MGFNGPQYTWQRGDLSQRLDRCLCNNQWYSVFQASEVFHLQKVGSDHRPILMSTVNPKSHHKIVPFVLWQPGMSIRILRGSWKPRGIRMFHCSLVLQSSKTNVELETWKSLATLADEDLIASQDSGIGMALEKNETVYLLELYEALKNELDKVLEQEESLWHKKSRSQGIMKGDRNTKYFHASTIKRRKRNSIHMLQLEDGRRCDNQATLQSHAVNFFCKLFTSEPRQNSGSDFSGVFKSIAMELLNGDTSYQVKDFLEIGVLPDGVNRTMLVIIPEIETPEKISQFRPISLCTSSFVPGRNITDNIILAQEVIHSMSGKTGKKSWMAIKVDLEKEYDRLEWSFIEETFTEAGLPESATKMQMFFSKNCNNTLRGMIARSLGFEEVKNLGKYLGVPLLHGRVTKATYKYLPEKVEKRLAGWVDKSQSLYLAGRITLAKAVLQAIPYYAMQSTWLPKGICDSLEKLIGRFVWGFDGDTRKEDPPPPVLVSDMIHPTAMPLPHPQRPDFANDTLVWQGELNYKFFVRSAYRTLTPSTADQNSVGWRMLWKLNVPQRVKTFLWLSLHGELITNLERCRRHMATSARCSLCNFEDEDLLHVFRGCSFTVNIWRRLIHGDSFQSFLTLRHVDWIRVNLKNYGQFATESTNWDVPFAIVSWKIWKYRCNVTFNPDYVKHEDLVA</sequence>
<name>A0A6A2X985_HIBSY</name>
<evidence type="ECO:0000313" key="2">
    <source>
        <dbReference type="EMBL" id="KAE8672001.1"/>
    </source>
</evidence>
<keyword evidence="3" id="KW-1185">Reference proteome</keyword>
<proteinExistence type="predicted"/>
<reference evidence="2" key="1">
    <citation type="submission" date="2019-09" db="EMBL/GenBank/DDBJ databases">
        <title>Draft genome information of white flower Hibiscus syriacus.</title>
        <authorList>
            <person name="Kim Y.-M."/>
        </authorList>
    </citation>
    <scope>NUCLEOTIDE SEQUENCE [LARGE SCALE GENOMIC DNA]</scope>
    <source>
        <strain evidence="2">YM2019G1</strain>
    </source>
</reference>
<evidence type="ECO:0000259" key="1">
    <source>
        <dbReference type="Pfam" id="PF13966"/>
    </source>
</evidence>
<dbReference type="Pfam" id="PF13966">
    <property type="entry name" value="zf-RVT"/>
    <property type="match status" value="1"/>
</dbReference>
<dbReference type="PANTHER" id="PTHR33116:SF78">
    <property type="entry name" value="OS12G0587133 PROTEIN"/>
    <property type="match status" value="1"/>
</dbReference>
<accession>A0A6A2X985</accession>
<dbReference type="InterPro" id="IPR026960">
    <property type="entry name" value="RVT-Znf"/>
</dbReference>